<evidence type="ECO:0000313" key="2">
    <source>
        <dbReference type="Proteomes" id="UP001605036"/>
    </source>
</evidence>
<protein>
    <submittedName>
        <fullName evidence="1">Uncharacterized protein</fullName>
    </submittedName>
</protein>
<dbReference type="AlphaFoldDB" id="A0ABD1Z9T9"/>
<accession>A0ABD1Z9T9</accession>
<sequence length="123" mass="13642">MTFISPVQSTVDQTLTRRLANACLHGRVTRRFGTYNPDMGIDCSPRVELVNDEGVGSFYSRTGRLSLPSLSEVPGAGLTWSDSHSYPTADNAYDGRVTQFTVPVQLPGEFYFVRGKTTEFRKS</sequence>
<gene>
    <name evidence="1" type="ORF">R1flu_012070</name>
</gene>
<dbReference type="Proteomes" id="UP001605036">
    <property type="component" value="Unassembled WGS sequence"/>
</dbReference>
<reference evidence="1 2" key="1">
    <citation type="submission" date="2024-09" db="EMBL/GenBank/DDBJ databases">
        <title>Chromosome-scale assembly of Riccia fluitans.</title>
        <authorList>
            <person name="Paukszto L."/>
            <person name="Sawicki J."/>
            <person name="Karawczyk K."/>
            <person name="Piernik-Szablinska J."/>
            <person name="Szczecinska M."/>
            <person name="Mazdziarz M."/>
        </authorList>
    </citation>
    <scope>NUCLEOTIDE SEQUENCE [LARGE SCALE GENOMIC DNA]</scope>
    <source>
        <strain evidence="1">Rf_01</strain>
        <tissue evidence="1">Aerial parts of the thallus</tissue>
    </source>
</reference>
<comment type="caution">
    <text evidence="1">The sequence shown here is derived from an EMBL/GenBank/DDBJ whole genome shotgun (WGS) entry which is preliminary data.</text>
</comment>
<keyword evidence="2" id="KW-1185">Reference proteome</keyword>
<proteinExistence type="predicted"/>
<evidence type="ECO:0000313" key="1">
    <source>
        <dbReference type="EMBL" id="KAL2644483.1"/>
    </source>
</evidence>
<name>A0ABD1Z9T9_9MARC</name>
<dbReference type="EMBL" id="JBHFFA010000002">
    <property type="protein sequence ID" value="KAL2644483.1"/>
    <property type="molecule type" value="Genomic_DNA"/>
</dbReference>
<organism evidence="1 2">
    <name type="scientific">Riccia fluitans</name>
    <dbReference type="NCBI Taxonomy" id="41844"/>
    <lineage>
        <taxon>Eukaryota</taxon>
        <taxon>Viridiplantae</taxon>
        <taxon>Streptophyta</taxon>
        <taxon>Embryophyta</taxon>
        <taxon>Marchantiophyta</taxon>
        <taxon>Marchantiopsida</taxon>
        <taxon>Marchantiidae</taxon>
        <taxon>Marchantiales</taxon>
        <taxon>Ricciaceae</taxon>
        <taxon>Riccia</taxon>
    </lineage>
</organism>